<evidence type="ECO:0000313" key="1">
    <source>
        <dbReference type="EMBL" id="RDB26738.1"/>
    </source>
</evidence>
<comment type="caution">
    <text evidence="1">The sequence shown here is derived from an EMBL/GenBank/DDBJ whole genome shotgun (WGS) entry which is preliminary data.</text>
</comment>
<dbReference type="SUPFAM" id="SSF56112">
    <property type="entry name" value="Protein kinase-like (PK-like)"/>
    <property type="match status" value="1"/>
</dbReference>
<gene>
    <name evidence="1" type="ORF">Hypma_005351</name>
</gene>
<reference evidence="1" key="1">
    <citation type="submission" date="2018-04" db="EMBL/GenBank/DDBJ databases">
        <title>Whole genome sequencing of Hypsizygus marmoreus.</title>
        <authorList>
            <person name="Choi I.-G."/>
            <person name="Min B."/>
            <person name="Kim J.-G."/>
            <person name="Kim S."/>
            <person name="Oh Y.-L."/>
            <person name="Kong W.-S."/>
            <person name="Park H."/>
            <person name="Jeong J."/>
            <person name="Song E.-S."/>
        </authorList>
    </citation>
    <scope>NUCLEOTIDE SEQUENCE [LARGE SCALE GENOMIC DNA]</scope>
    <source>
        <strain evidence="1">51987-8</strain>
    </source>
</reference>
<dbReference type="InterPro" id="IPR011009">
    <property type="entry name" value="Kinase-like_dom_sf"/>
</dbReference>
<proteinExistence type="predicted"/>
<dbReference type="OrthoDB" id="3250851at2759"/>
<evidence type="ECO:0008006" key="3">
    <source>
        <dbReference type="Google" id="ProtNLM"/>
    </source>
</evidence>
<protein>
    <recommendedName>
        <fullName evidence="3">Protein kinase domain-containing protein</fullName>
    </recommendedName>
</protein>
<sequence length="395" mass="45824">MQVFCRSRARKFTLPTIQTSVRDRCLHVSQTELRSVAESHPYSAGSDLDLQFTPETGPSRPLSIHVVKPFEPFTSAVALLVRPRSSIDANALGLPSLFVVKISDRRYSNRDGFLPWSPALEASLQAAVEYTKEGKKCSPELEETWDMEVQLYEFKQRCHDREVAAYLYLRTLQGQDIPFLYGTFRFPFSLAQGSSGFPRRNNMTTPILDYAEGLAFEYIDGMNMGEVQPDVDIPRADIERTSENTLQIMKRLRDLYALHKECRPQNVMIRRQYPHNPVLIDFGQTNVKLPHMSVQKWKEYTENIDEIKDMRYALSRAGVHVESPVREWEDRFLGYAFFNDFVERRSQAWREQFHDPVFGGPLDVMQVVDGKRIRWQAARWKLKAGVKEAYDHRCD</sequence>
<dbReference type="Proteomes" id="UP000076154">
    <property type="component" value="Unassembled WGS sequence"/>
</dbReference>
<name>A0A369JYB3_HYPMA</name>
<dbReference type="EMBL" id="LUEZ02000023">
    <property type="protein sequence ID" value="RDB26738.1"/>
    <property type="molecule type" value="Genomic_DNA"/>
</dbReference>
<organism evidence="1 2">
    <name type="scientific">Hypsizygus marmoreus</name>
    <name type="common">White beech mushroom</name>
    <name type="synonym">Agaricus marmoreus</name>
    <dbReference type="NCBI Taxonomy" id="39966"/>
    <lineage>
        <taxon>Eukaryota</taxon>
        <taxon>Fungi</taxon>
        <taxon>Dikarya</taxon>
        <taxon>Basidiomycota</taxon>
        <taxon>Agaricomycotina</taxon>
        <taxon>Agaricomycetes</taxon>
        <taxon>Agaricomycetidae</taxon>
        <taxon>Agaricales</taxon>
        <taxon>Tricholomatineae</taxon>
        <taxon>Lyophyllaceae</taxon>
        <taxon>Hypsizygus</taxon>
    </lineage>
</organism>
<keyword evidence="2" id="KW-1185">Reference proteome</keyword>
<dbReference type="InParanoid" id="A0A369JYB3"/>
<dbReference type="AlphaFoldDB" id="A0A369JYB3"/>
<evidence type="ECO:0000313" key="2">
    <source>
        <dbReference type="Proteomes" id="UP000076154"/>
    </source>
</evidence>
<accession>A0A369JYB3</accession>